<dbReference type="AlphaFoldDB" id="A0A166N762"/>
<evidence type="ECO:0000313" key="1">
    <source>
        <dbReference type="EMBL" id="KZV78828.1"/>
    </source>
</evidence>
<proteinExistence type="predicted"/>
<dbReference type="InParanoid" id="A0A166N762"/>
<gene>
    <name evidence="1" type="ORF">EXIGLDRAFT_708301</name>
</gene>
<dbReference type="EMBL" id="KV426749">
    <property type="protein sequence ID" value="KZV78828.1"/>
    <property type="molecule type" value="Genomic_DNA"/>
</dbReference>
<keyword evidence="2" id="KW-1185">Reference proteome</keyword>
<protein>
    <submittedName>
        <fullName evidence="1">Uncharacterized protein</fullName>
    </submittedName>
</protein>
<accession>A0A166N762</accession>
<organism evidence="1 2">
    <name type="scientific">Exidia glandulosa HHB12029</name>
    <dbReference type="NCBI Taxonomy" id="1314781"/>
    <lineage>
        <taxon>Eukaryota</taxon>
        <taxon>Fungi</taxon>
        <taxon>Dikarya</taxon>
        <taxon>Basidiomycota</taxon>
        <taxon>Agaricomycotina</taxon>
        <taxon>Agaricomycetes</taxon>
        <taxon>Auriculariales</taxon>
        <taxon>Exidiaceae</taxon>
        <taxon>Exidia</taxon>
    </lineage>
</organism>
<name>A0A166N762_EXIGL</name>
<dbReference type="Proteomes" id="UP000077266">
    <property type="component" value="Unassembled WGS sequence"/>
</dbReference>
<evidence type="ECO:0000313" key="2">
    <source>
        <dbReference type="Proteomes" id="UP000077266"/>
    </source>
</evidence>
<sequence>MWVEDLFFHVQNGIPDELVFYVSICLPNLTTLTVTSGEGFITGQSGLDIPTVVELRLNVQEGMDDMVAQFPNAQAIAYPCSTVNNSHNGPNAAQQFSAQQHDEVPRPACAEDHSPGGELWDVFSRRKLLAELDVTILLRDWATPLGKVYRQHSASSLTLVRASEDEDVVLSAALLLSFVQRKTSFVPNTLRCIVLAGFLIDDPSAFGNLGTEVRVEYAWGERSDDEFNVPVDSAL</sequence>
<reference evidence="1 2" key="1">
    <citation type="journal article" date="2016" name="Mol. Biol. Evol.">
        <title>Comparative Genomics of Early-Diverging Mushroom-Forming Fungi Provides Insights into the Origins of Lignocellulose Decay Capabilities.</title>
        <authorList>
            <person name="Nagy L.G."/>
            <person name="Riley R."/>
            <person name="Tritt A."/>
            <person name="Adam C."/>
            <person name="Daum C."/>
            <person name="Floudas D."/>
            <person name="Sun H."/>
            <person name="Yadav J.S."/>
            <person name="Pangilinan J."/>
            <person name="Larsson K.H."/>
            <person name="Matsuura K."/>
            <person name="Barry K."/>
            <person name="Labutti K."/>
            <person name="Kuo R."/>
            <person name="Ohm R.A."/>
            <person name="Bhattacharya S.S."/>
            <person name="Shirouzu T."/>
            <person name="Yoshinaga Y."/>
            <person name="Martin F.M."/>
            <person name="Grigoriev I.V."/>
            <person name="Hibbett D.S."/>
        </authorList>
    </citation>
    <scope>NUCLEOTIDE SEQUENCE [LARGE SCALE GENOMIC DNA]</scope>
    <source>
        <strain evidence="1 2">HHB12029</strain>
    </source>
</reference>